<evidence type="ECO:0000256" key="1">
    <source>
        <dbReference type="SAM" id="MobiDB-lite"/>
    </source>
</evidence>
<sequence length="182" mass="19188">MENTGRTVLLVCGAMILSFAVLDAIDSRTIADGPSEAAIDEINDTFIADVNEILERNREDGGSYNNWASPQRQMSQSEIRNSAPSNAYSESVAAYDQAQRDALARSLPIGARNSVASSYGNDSASRQHIGASSSSPLNMPSPPVNLSRSGPGLYTDGNGDVYVSSGSHGVVNTKTGKFVTVN</sequence>
<dbReference type="RefSeq" id="WP_156522023.1">
    <property type="nucleotide sequence ID" value="NZ_BMIP01000001.1"/>
</dbReference>
<feature type="region of interest" description="Disordered" evidence="1">
    <location>
        <begin position="115"/>
        <end position="153"/>
    </location>
</feature>
<accession>A0A916YV51</accession>
<feature type="region of interest" description="Disordered" evidence="1">
    <location>
        <begin position="59"/>
        <end position="85"/>
    </location>
</feature>
<protein>
    <submittedName>
        <fullName evidence="2">Uncharacterized protein</fullName>
    </submittedName>
</protein>
<comment type="caution">
    <text evidence="2">The sequence shown here is derived from an EMBL/GenBank/DDBJ whole genome shotgun (WGS) entry which is preliminary data.</text>
</comment>
<proteinExistence type="predicted"/>
<reference evidence="2" key="1">
    <citation type="journal article" date="2014" name="Int. J. Syst. Evol. Microbiol.">
        <title>Complete genome sequence of Corynebacterium casei LMG S-19264T (=DSM 44701T), isolated from a smear-ripened cheese.</title>
        <authorList>
            <consortium name="US DOE Joint Genome Institute (JGI-PGF)"/>
            <person name="Walter F."/>
            <person name="Albersmeier A."/>
            <person name="Kalinowski J."/>
            <person name="Ruckert C."/>
        </authorList>
    </citation>
    <scope>NUCLEOTIDE SEQUENCE</scope>
    <source>
        <strain evidence="2">CGMCC 1.15360</strain>
    </source>
</reference>
<dbReference type="EMBL" id="BMIP01000001">
    <property type="protein sequence ID" value="GGD61728.1"/>
    <property type="molecule type" value="Genomic_DNA"/>
</dbReference>
<organism evidence="2 3">
    <name type="scientific">Croceicoccus mobilis</name>
    <dbReference type="NCBI Taxonomy" id="1703339"/>
    <lineage>
        <taxon>Bacteria</taxon>
        <taxon>Pseudomonadati</taxon>
        <taxon>Pseudomonadota</taxon>
        <taxon>Alphaproteobacteria</taxon>
        <taxon>Sphingomonadales</taxon>
        <taxon>Erythrobacteraceae</taxon>
        <taxon>Croceicoccus</taxon>
    </lineage>
</organism>
<gene>
    <name evidence="2" type="ORF">GCM10010990_09010</name>
</gene>
<evidence type="ECO:0000313" key="2">
    <source>
        <dbReference type="EMBL" id="GGD61728.1"/>
    </source>
</evidence>
<dbReference type="AlphaFoldDB" id="A0A916YV51"/>
<reference evidence="2" key="2">
    <citation type="submission" date="2020-09" db="EMBL/GenBank/DDBJ databases">
        <authorList>
            <person name="Sun Q."/>
            <person name="Zhou Y."/>
        </authorList>
    </citation>
    <scope>NUCLEOTIDE SEQUENCE</scope>
    <source>
        <strain evidence="2">CGMCC 1.15360</strain>
    </source>
</reference>
<keyword evidence="3" id="KW-1185">Reference proteome</keyword>
<feature type="compositionally biased region" description="Polar residues" evidence="1">
    <location>
        <begin position="63"/>
        <end position="85"/>
    </location>
</feature>
<evidence type="ECO:0000313" key="3">
    <source>
        <dbReference type="Proteomes" id="UP000612349"/>
    </source>
</evidence>
<name>A0A916YV51_9SPHN</name>
<dbReference type="Proteomes" id="UP000612349">
    <property type="component" value="Unassembled WGS sequence"/>
</dbReference>
<feature type="compositionally biased region" description="Polar residues" evidence="1">
    <location>
        <begin position="115"/>
        <end position="126"/>
    </location>
</feature>